<dbReference type="Proteomes" id="UP000254510">
    <property type="component" value="Unassembled WGS sequence"/>
</dbReference>
<name>A0A380K502_9STRE</name>
<protein>
    <submittedName>
        <fullName evidence="2">Phage scaffold protein</fullName>
    </submittedName>
</protein>
<reference evidence="2 3" key="1">
    <citation type="submission" date="2018-06" db="EMBL/GenBank/DDBJ databases">
        <authorList>
            <consortium name="Pathogen Informatics"/>
            <person name="Doyle S."/>
        </authorList>
    </citation>
    <scope>NUCLEOTIDE SEQUENCE [LARGE SCALE GENOMIC DNA]</scope>
    <source>
        <strain evidence="2 3">NCTC13767</strain>
    </source>
</reference>
<organism evidence="2 3">
    <name type="scientific">Streptococcus gallolyticus</name>
    <dbReference type="NCBI Taxonomy" id="315405"/>
    <lineage>
        <taxon>Bacteria</taxon>
        <taxon>Bacillati</taxon>
        <taxon>Bacillota</taxon>
        <taxon>Bacilli</taxon>
        <taxon>Lactobacillales</taxon>
        <taxon>Streptococcaceae</taxon>
        <taxon>Streptococcus</taxon>
    </lineage>
</organism>
<evidence type="ECO:0000313" key="3">
    <source>
        <dbReference type="Proteomes" id="UP000254510"/>
    </source>
</evidence>
<feature type="coiled-coil region" evidence="1">
    <location>
        <begin position="44"/>
        <end position="81"/>
    </location>
</feature>
<dbReference type="InterPro" id="IPR025580">
    <property type="entry name" value="Gp46"/>
</dbReference>
<proteinExistence type="predicted"/>
<dbReference type="AlphaFoldDB" id="A0A380K502"/>
<dbReference type="Pfam" id="PF14265">
    <property type="entry name" value="DUF4355"/>
    <property type="match status" value="1"/>
</dbReference>
<gene>
    <name evidence="2" type="ORF">NCTC13767_01758</name>
</gene>
<dbReference type="EMBL" id="UHFM01000006">
    <property type="protein sequence ID" value="SUN60142.1"/>
    <property type="molecule type" value="Genomic_DNA"/>
</dbReference>
<evidence type="ECO:0000313" key="2">
    <source>
        <dbReference type="EMBL" id="SUN60142.1"/>
    </source>
</evidence>
<accession>A0A380K502</accession>
<evidence type="ECO:0000256" key="1">
    <source>
        <dbReference type="SAM" id="Coils"/>
    </source>
</evidence>
<sequence length="195" mass="21793">MAEEVKDEVVEEVIEEASTQEKTEATEKIFSQAEIDAIIQKEKAKAKRSAEREYKAKMDEAEKLRKMNADEKAEYEAKKQAAYIAELEAKINRSGLEKEASKMLSEAGIVASDDILSFVVKDDAEGTQEAVSALSSLVNELADKKVGEMLKGKTPKKVEQSTSGVITKEQFNKMGYKDRNELLQNNPELYHQLKG</sequence>
<keyword evidence="1" id="KW-0175">Coiled coil</keyword>